<sequence length="150" mass="16350">MGLVALLAVSLAYVLYPDDPRAYPGSDGGESLDRNLARAHMVLPACGQPSARYAAHWDGLFPSYLFQLRFTASPGCVDEFLQVNHYTALPEQGVAFFVSRAPAEYGWPSDQWKKYTIVPVAFETTSPIAVLIAIDSSIDPSDVFVKFSSG</sequence>
<reference evidence="2" key="1">
    <citation type="journal article" date="2019" name="Int. J. Syst. Evol. Microbiol.">
        <title>The Global Catalogue of Microorganisms (GCM) 10K type strain sequencing project: providing services to taxonomists for standard genome sequencing and annotation.</title>
        <authorList>
            <consortium name="The Broad Institute Genomics Platform"/>
            <consortium name="The Broad Institute Genome Sequencing Center for Infectious Disease"/>
            <person name="Wu L."/>
            <person name="Ma J."/>
        </authorList>
    </citation>
    <scope>NUCLEOTIDE SEQUENCE [LARGE SCALE GENOMIC DNA]</scope>
    <source>
        <strain evidence="2">JCM 3272</strain>
    </source>
</reference>
<comment type="caution">
    <text evidence="1">The sequence shown here is derived from an EMBL/GenBank/DDBJ whole genome shotgun (WGS) entry which is preliminary data.</text>
</comment>
<dbReference type="EMBL" id="BAAARV010000066">
    <property type="protein sequence ID" value="GAA2367069.1"/>
    <property type="molecule type" value="Genomic_DNA"/>
</dbReference>
<name>A0ABP5U1W9_9ACTN</name>
<accession>A0ABP5U1W9</accession>
<evidence type="ECO:0000313" key="1">
    <source>
        <dbReference type="EMBL" id="GAA2367069.1"/>
    </source>
</evidence>
<dbReference type="Proteomes" id="UP001501444">
    <property type="component" value="Unassembled WGS sequence"/>
</dbReference>
<protein>
    <submittedName>
        <fullName evidence="1">Uncharacterized protein</fullName>
    </submittedName>
</protein>
<proteinExistence type="predicted"/>
<organism evidence="1 2">
    <name type="scientific">Dactylosporangium salmoneum</name>
    <dbReference type="NCBI Taxonomy" id="53361"/>
    <lineage>
        <taxon>Bacteria</taxon>
        <taxon>Bacillati</taxon>
        <taxon>Actinomycetota</taxon>
        <taxon>Actinomycetes</taxon>
        <taxon>Micromonosporales</taxon>
        <taxon>Micromonosporaceae</taxon>
        <taxon>Dactylosporangium</taxon>
    </lineage>
</organism>
<keyword evidence="2" id="KW-1185">Reference proteome</keyword>
<evidence type="ECO:0000313" key="2">
    <source>
        <dbReference type="Proteomes" id="UP001501444"/>
    </source>
</evidence>
<dbReference type="RefSeq" id="WP_344616502.1">
    <property type="nucleotide sequence ID" value="NZ_BAAARV010000066.1"/>
</dbReference>
<gene>
    <name evidence="1" type="ORF">GCM10010170_066160</name>
</gene>